<feature type="domain" description="YheO-like" evidence="1">
    <location>
        <begin position="14"/>
        <end position="132"/>
    </location>
</feature>
<name>A0A2N5EMR5_9GAMM</name>
<feature type="domain" description="Transcriptional regulator DauR-like HTH" evidence="2">
    <location>
        <begin position="157"/>
        <end position="217"/>
    </location>
</feature>
<evidence type="ECO:0000313" key="4">
    <source>
        <dbReference type="Proteomes" id="UP000234626"/>
    </source>
</evidence>
<dbReference type="InterPro" id="IPR039446">
    <property type="entry name" value="DauR-like"/>
</dbReference>
<accession>A0A2N5EMR5</accession>
<dbReference type="Proteomes" id="UP000234626">
    <property type="component" value="Unassembled WGS sequence"/>
</dbReference>
<dbReference type="GO" id="GO:0016301">
    <property type="term" value="F:kinase activity"/>
    <property type="evidence" value="ECO:0007669"/>
    <property type="project" value="UniProtKB-KW"/>
</dbReference>
<organism evidence="3 4">
    <name type="scientific">Chimaeribacter arupi</name>
    <dbReference type="NCBI Taxonomy" id="2060066"/>
    <lineage>
        <taxon>Bacteria</taxon>
        <taxon>Pseudomonadati</taxon>
        <taxon>Pseudomonadota</taxon>
        <taxon>Gammaproteobacteria</taxon>
        <taxon>Enterobacterales</taxon>
        <taxon>Yersiniaceae</taxon>
        <taxon>Chimaeribacter</taxon>
    </lineage>
</organism>
<keyword evidence="4" id="KW-1185">Reference proteome</keyword>
<dbReference type="EMBL" id="PJZK01000010">
    <property type="protein sequence ID" value="PLR49344.1"/>
    <property type="molecule type" value="Genomic_DNA"/>
</dbReference>
<proteinExistence type="predicted"/>
<gene>
    <name evidence="3" type="ORF">CYR34_11700</name>
</gene>
<protein>
    <submittedName>
        <fullName evidence="3">Histidine kinase</fullName>
    </submittedName>
</protein>
<sequence>MNVEHKQQSDELIRTLEAAMDALASTIAGNHEIVLHDLTKPAASVHKIINGHVSGRKKGDSLLSGPDKDTGFAGLLSGSTGNNRPVVIKNYKTVTFSGKVLNSASTIYYSDAGEPLVAFCNNIDATPYEMIRQGVDLLLNHQEPYPDDNALAVDTLLAQTLNEIISKHTLPGKKIQKAQRLKIVNDMRAKGIFKMKGGVQHAAAALGVSRYTIYNDLEALSEE</sequence>
<keyword evidence="3" id="KW-0808">Transferase</keyword>
<dbReference type="Pfam" id="PF08348">
    <property type="entry name" value="PAS_6"/>
    <property type="match status" value="1"/>
</dbReference>
<dbReference type="PANTHER" id="PTHR35568:SF1">
    <property type="entry name" value="TRANSCRIPTIONAL REGULATOR DAUR"/>
    <property type="match status" value="1"/>
</dbReference>
<dbReference type="RefSeq" id="WP_101834996.1">
    <property type="nucleotide sequence ID" value="NZ_PJZG01000014.1"/>
</dbReference>
<evidence type="ECO:0000259" key="2">
    <source>
        <dbReference type="Pfam" id="PF13309"/>
    </source>
</evidence>
<evidence type="ECO:0000313" key="3">
    <source>
        <dbReference type="EMBL" id="PLR49344.1"/>
    </source>
</evidence>
<reference evidence="3 4" key="1">
    <citation type="submission" date="2017-12" db="EMBL/GenBank/DDBJ databases">
        <title>Characterization of six clinical isolates of Enterochimera gen. nov., a novel genus of the Yersiniaciae family and the three species Enterochimera arupensis sp. nov., Enterochimera coloradensis sp. nov, and Enterochimera californica sp. nov.</title>
        <authorList>
            <person name="Rossi A."/>
            <person name="Fisher M."/>
        </authorList>
    </citation>
    <scope>NUCLEOTIDE SEQUENCE [LARGE SCALE GENOMIC DNA]</scope>
    <source>
        <strain evidence="3 4">2016Iso1</strain>
    </source>
</reference>
<dbReference type="Pfam" id="PF13309">
    <property type="entry name" value="HTH_22"/>
    <property type="match status" value="1"/>
</dbReference>
<evidence type="ECO:0000259" key="1">
    <source>
        <dbReference type="Pfam" id="PF08348"/>
    </source>
</evidence>
<dbReference type="PANTHER" id="PTHR35568">
    <property type="entry name" value="TRANSCRIPTIONAL REGULATOR DAUR"/>
    <property type="match status" value="1"/>
</dbReference>
<comment type="caution">
    <text evidence="3">The sequence shown here is derived from an EMBL/GenBank/DDBJ whole genome shotgun (WGS) entry which is preliminary data.</text>
</comment>
<keyword evidence="3" id="KW-0418">Kinase</keyword>
<dbReference type="OrthoDB" id="9796595at2"/>
<dbReference type="InterPro" id="IPR013559">
    <property type="entry name" value="YheO"/>
</dbReference>
<dbReference type="InterPro" id="IPR039445">
    <property type="entry name" value="DauR-like_HTH"/>
</dbReference>
<dbReference type="AlphaFoldDB" id="A0A2N5EMR5"/>